<protein>
    <submittedName>
        <fullName evidence="2">DUF296 domain-containing protein</fullName>
    </submittedName>
</protein>
<comment type="caution">
    <text evidence="2">The sequence shown here is derived from an EMBL/GenBank/DDBJ whole genome shotgun (WGS) entry which is preliminary data.</text>
</comment>
<reference evidence="2 3" key="1">
    <citation type="submission" date="2019-05" db="EMBL/GenBank/DDBJ databases">
        <title>Streptomyces marianii sp. nov., a novel marine actinomycete from southern coast of India.</title>
        <authorList>
            <person name="Iniyan A.M."/>
            <person name="Wink J."/>
            <person name="Ramprasad E."/>
            <person name="Ramana C.V."/>
            <person name="Bunk B."/>
            <person name="Sproer C."/>
            <person name="Joseph F.-J.R.S."/>
            <person name="Vincent S.G.P."/>
        </authorList>
    </citation>
    <scope>NUCLEOTIDE SEQUENCE [LARGE SCALE GENOMIC DNA]</scope>
    <source>
        <strain evidence="2 3">ICN19</strain>
    </source>
</reference>
<dbReference type="EMBL" id="VAWE01000002">
    <property type="protein sequence ID" value="TLQ39358.1"/>
    <property type="molecule type" value="Genomic_DNA"/>
</dbReference>
<proteinExistence type="predicted"/>
<evidence type="ECO:0000313" key="3">
    <source>
        <dbReference type="Proteomes" id="UP000305921"/>
    </source>
</evidence>
<sequence>MRATELTLGRSFALAFDDGDDFVKELTCFCAEQGIRQAIIPMFLGGFRRVHLVGAAGPLQDPEAPVWDKTVLETVEAVGAGTLAWSPDTDSLAPHLHVAVGRKDLEAAGSVSHLLWAEVQFIQEMALQEVIGPSMLRPECGPHSVPTLTFEPSPGTVPPS</sequence>
<evidence type="ECO:0000259" key="1">
    <source>
        <dbReference type="PROSITE" id="PS51742"/>
    </source>
</evidence>
<dbReference type="Proteomes" id="UP000305921">
    <property type="component" value="Unassembled WGS sequence"/>
</dbReference>
<dbReference type="AlphaFoldDB" id="A0A5R9DUE4"/>
<dbReference type="InterPro" id="IPR005175">
    <property type="entry name" value="PPC_dom"/>
</dbReference>
<evidence type="ECO:0000313" key="2">
    <source>
        <dbReference type="EMBL" id="TLQ39358.1"/>
    </source>
</evidence>
<name>A0A5R9DUE4_9ACTN</name>
<dbReference type="Pfam" id="PF03479">
    <property type="entry name" value="PCC"/>
    <property type="match status" value="1"/>
</dbReference>
<dbReference type="SUPFAM" id="SSF117856">
    <property type="entry name" value="AF0104/ALDC/Ptd012-like"/>
    <property type="match status" value="1"/>
</dbReference>
<organism evidence="2 3">
    <name type="scientific">Streptomyces marianii</name>
    <dbReference type="NCBI Taxonomy" id="1817406"/>
    <lineage>
        <taxon>Bacteria</taxon>
        <taxon>Bacillati</taxon>
        <taxon>Actinomycetota</taxon>
        <taxon>Actinomycetes</taxon>
        <taxon>Kitasatosporales</taxon>
        <taxon>Streptomycetaceae</taxon>
        <taxon>Streptomyces</taxon>
    </lineage>
</organism>
<dbReference type="RefSeq" id="WP_138058170.1">
    <property type="nucleotide sequence ID" value="NZ_VAWE01000002.1"/>
</dbReference>
<feature type="domain" description="PPC" evidence="1">
    <location>
        <begin position="6"/>
        <end position="151"/>
    </location>
</feature>
<dbReference type="OrthoDB" id="5067836at2"/>
<accession>A0A5R9DUE4</accession>
<dbReference type="PROSITE" id="PS51742">
    <property type="entry name" value="PPC"/>
    <property type="match status" value="1"/>
</dbReference>
<keyword evidence="3" id="KW-1185">Reference proteome</keyword>
<dbReference type="Gene3D" id="3.30.1330.80">
    <property type="entry name" value="Hypothetical protein, similar to alpha- acetolactate decarboxylase, domain 2"/>
    <property type="match status" value="1"/>
</dbReference>
<gene>
    <name evidence="2" type="ORF">FEF34_38915</name>
</gene>
<dbReference type="CDD" id="cd11378">
    <property type="entry name" value="DUF296"/>
    <property type="match status" value="1"/>
</dbReference>